<accession>A0A7S0D9N0</accession>
<comment type="pathway">
    <text evidence="1">Carotenoid biosynthesis.</text>
</comment>
<dbReference type="PANTHER" id="PTHR39757:SF3">
    <property type="entry name" value="LYCOPENE EPSILON CYCLASE, CHLOROPLASTIC"/>
    <property type="match status" value="1"/>
</dbReference>
<organism evidence="3">
    <name type="scientific">Amorphochlora amoebiformis</name>
    <dbReference type="NCBI Taxonomy" id="1561963"/>
    <lineage>
        <taxon>Eukaryota</taxon>
        <taxon>Sar</taxon>
        <taxon>Rhizaria</taxon>
        <taxon>Cercozoa</taxon>
        <taxon>Chlorarachniophyceae</taxon>
        <taxon>Amorphochlora</taxon>
    </lineage>
</organism>
<dbReference type="InterPro" id="IPR010108">
    <property type="entry name" value="Lycopene_cyclase_b/e"/>
</dbReference>
<reference evidence="3" key="1">
    <citation type="submission" date="2021-01" db="EMBL/GenBank/DDBJ databases">
        <authorList>
            <person name="Corre E."/>
            <person name="Pelletier E."/>
            <person name="Niang G."/>
            <person name="Scheremetjew M."/>
            <person name="Finn R."/>
            <person name="Kale V."/>
            <person name="Holt S."/>
            <person name="Cochrane G."/>
            <person name="Meng A."/>
            <person name="Brown T."/>
            <person name="Cohen L."/>
        </authorList>
    </citation>
    <scope>NUCLEOTIDE SEQUENCE</scope>
    <source>
        <strain evidence="3">CCMP2058</strain>
    </source>
</reference>
<protein>
    <recommendedName>
        <fullName evidence="4">Lycopene beta-cyclase</fullName>
    </recommendedName>
</protein>
<evidence type="ECO:0000256" key="1">
    <source>
        <dbReference type="ARBA" id="ARBA00004829"/>
    </source>
</evidence>
<dbReference type="GO" id="GO:0016705">
    <property type="term" value="F:oxidoreductase activity, acting on paired donors, with incorporation or reduction of molecular oxygen"/>
    <property type="evidence" value="ECO:0007669"/>
    <property type="project" value="InterPro"/>
</dbReference>
<evidence type="ECO:0008006" key="4">
    <source>
        <dbReference type="Google" id="ProtNLM"/>
    </source>
</evidence>
<dbReference type="GO" id="GO:0016117">
    <property type="term" value="P:carotenoid biosynthetic process"/>
    <property type="evidence" value="ECO:0007669"/>
    <property type="project" value="InterPro"/>
</dbReference>
<dbReference type="SUPFAM" id="SSF51905">
    <property type="entry name" value="FAD/NAD(P)-binding domain"/>
    <property type="match status" value="1"/>
</dbReference>
<dbReference type="Gene3D" id="3.50.50.60">
    <property type="entry name" value="FAD/NAD(P)-binding domain"/>
    <property type="match status" value="1"/>
</dbReference>
<dbReference type="EMBL" id="HBEM01013135">
    <property type="protein sequence ID" value="CAD8447538.1"/>
    <property type="molecule type" value="Transcribed_RNA"/>
</dbReference>
<dbReference type="NCBIfam" id="TIGR01790">
    <property type="entry name" value="carotene-cycl"/>
    <property type="match status" value="1"/>
</dbReference>
<comment type="similarity">
    <text evidence="2">Belongs to the lycopene cyclase family.</text>
</comment>
<name>A0A7S0D9N0_9EUKA</name>
<dbReference type="InterPro" id="IPR036188">
    <property type="entry name" value="FAD/NAD-bd_sf"/>
</dbReference>
<dbReference type="PANTHER" id="PTHR39757">
    <property type="match status" value="1"/>
</dbReference>
<dbReference type="Pfam" id="PF05834">
    <property type="entry name" value="Lycopene_cycl"/>
    <property type="match status" value="1"/>
</dbReference>
<proteinExistence type="inferred from homology"/>
<sequence>MENVLEEVYDDTLVQIDDKGLKPIGRRYGRVSRKLLRDELINRCAKNGVKYYEGLVDSVQNQRDGTKLIRASEGAEFGARVVAMSTGHNREVLEYEEGSPPAWQTAYGIEIDAPDHPWEPNKAVFMDLTQSDDEIITSMGRRIPSFLYVLPSKDKVFIEETCLVSKVQVPFDELKRRLYRRLEKLDFKFDQSQIIEEEASWIPLGGSLPKVPQQVVAFGAAAGLVHPATGYSIINSLKMAEPVAEAIASGLQSDMGAMGSTTASAGAWKAIWGAENRRKMAFYQFGSDLIAKMPLGTLREFMRTFYSLPPNIWKGFLSHRLTSPMLVPLALLMFAYGNDDLRMALVSELASPAGASLIKTIFDAQGAENAAHNEADLLARDEEDADLMIRRVSPLREPLKGVFRREQLSESGPSGFAK</sequence>
<dbReference type="AlphaFoldDB" id="A0A7S0D9N0"/>
<gene>
    <name evidence="3" type="ORF">LAMO00422_LOCUS9135</name>
</gene>
<dbReference type="GO" id="GO:0016860">
    <property type="term" value="F:intramolecular oxidoreductase activity"/>
    <property type="evidence" value="ECO:0007669"/>
    <property type="project" value="UniProtKB-ARBA"/>
</dbReference>
<evidence type="ECO:0000256" key="2">
    <source>
        <dbReference type="ARBA" id="ARBA00006599"/>
    </source>
</evidence>
<evidence type="ECO:0000313" key="3">
    <source>
        <dbReference type="EMBL" id="CAD8447538.1"/>
    </source>
</evidence>